<dbReference type="PROSITE" id="PS50096">
    <property type="entry name" value="IQ"/>
    <property type="match status" value="1"/>
</dbReference>
<evidence type="ECO:0000313" key="4">
    <source>
        <dbReference type="EMBL" id="KAK4364117.1"/>
    </source>
</evidence>
<evidence type="ECO:0000256" key="1">
    <source>
        <dbReference type="ARBA" id="ARBA00022860"/>
    </source>
</evidence>
<accession>A0AAE1VCX1</accession>
<feature type="region of interest" description="Disordered" evidence="3">
    <location>
        <begin position="17"/>
        <end position="45"/>
    </location>
</feature>
<reference evidence="4" key="1">
    <citation type="submission" date="2023-12" db="EMBL/GenBank/DDBJ databases">
        <title>Genome assembly of Anisodus tanguticus.</title>
        <authorList>
            <person name="Wang Y.-J."/>
        </authorList>
    </citation>
    <scope>NUCLEOTIDE SEQUENCE</scope>
    <source>
        <strain evidence="4">KB-2021</strain>
        <tissue evidence="4">Leaf</tissue>
    </source>
</reference>
<dbReference type="PANTHER" id="PTHR32295">
    <property type="entry name" value="IQ-DOMAIN 5-RELATED"/>
    <property type="match status" value="1"/>
</dbReference>
<keyword evidence="5" id="KW-1185">Reference proteome</keyword>
<sequence length="311" mass="35757">MGSGYWLKNVISLRKAKDGRSKRLKGTSNGRKGDDHSQKEPSRRKSGAFIKNHRELGMPSEDNAAIRIQTAFRAYMAKKTLHRLKGISRLHSIIHGPSVKKQASATLSSLHLWNRIQAEIRGRRVRMVIEGRIKQKEEENQLKLEAKLHNLEVEWSGGPETMEVVLSRIYQREEAAVKRERTMAYAFFHQWRAKSNPIFGSSNHDLGKTNWGWSWTDRWITARPWESRIPVQSSPKIANRTASKTPRSYKTQTTKTPVSVKSSPANWKRAMKPRKLSYEAVDKLNARKGINKVEESIDKQEGVILEAIKRR</sequence>
<comment type="caution">
    <text evidence="4">The sequence shown here is derived from an EMBL/GenBank/DDBJ whole genome shotgun (WGS) entry which is preliminary data.</text>
</comment>
<feature type="compositionally biased region" description="Basic and acidic residues" evidence="3">
    <location>
        <begin position="31"/>
        <end position="43"/>
    </location>
</feature>
<evidence type="ECO:0000313" key="5">
    <source>
        <dbReference type="Proteomes" id="UP001291623"/>
    </source>
</evidence>
<comment type="similarity">
    <text evidence="2">Belongs to the IQD family.</text>
</comment>
<dbReference type="Pfam" id="PF00612">
    <property type="entry name" value="IQ"/>
    <property type="match status" value="1"/>
</dbReference>
<dbReference type="PANTHER" id="PTHR32295:SF93">
    <property type="entry name" value="PROTEIN IQ-DOMAIN 9"/>
    <property type="match status" value="1"/>
</dbReference>
<feature type="compositionally biased region" description="Polar residues" evidence="3">
    <location>
        <begin position="232"/>
        <end position="265"/>
    </location>
</feature>
<feature type="region of interest" description="Disordered" evidence="3">
    <location>
        <begin position="232"/>
        <end position="266"/>
    </location>
</feature>
<dbReference type="EMBL" id="JAVYJV010000008">
    <property type="protein sequence ID" value="KAK4364117.1"/>
    <property type="molecule type" value="Genomic_DNA"/>
</dbReference>
<name>A0AAE1VCX1_9SOLA</name>
<keyword evidence="1" id="KW-0112">Calmodulin-binding</keyword>
<evidence type="ECO:0000256" key="3">
    <source>
        <dbReference type="SAM" id="MobiDB-lite"/>
    </source>
</evidence>
<proteinExistence type="inferred from homology"/>
<evidence type="ECO:0008006" key="6">
    <source>
        <dbReference type="Google" id="ProtNLM"/>
    </source>
</evidence>
<dbReference type="GO" id="GO:0005516">
    <property type="term" value="F:calmodulin binding"/>
    <property type="evidence" value="ECO:0007669"/>
    <property type="project" value="UniProtKB-KW"/>
</dbReference>
<protein>
    <recommendedName>
        <fullName evidence="6">Protein IQ-DOMAIN 1</fullName>
    </recommendedName>
</protein>
<evidence type="ECO:0000256" key="2">
    <source>
        <dbReference type="ARBA" id="ARBA00024341"/>
    </source>
</evidence>
<dbReference type="Proteomes" id="UP001291623">
    <property type="component" value="Unassembled WGS sequence"/>
</dbReference>
<dbReference type="AlphaFoldDB" id="A0AAE1VCX1"/>
<organism evidence="4 5">
    <name type="scientific">Anisodus tanguticus</name>
    <dbReference type="NCBI Taxonomy" id="243964"/>
    <lineage>
        <taxon>Eukaryota</taxon>
        <taxon>Viridiplantae</taxon>
        <taxon>Streptophyta</taxon>
        <taxon>Embryophyta</taxon>
        <taxon>Tracheophyta</taxon>
        <taxon>Spermatophyta</taxon>
        <taxon>Magnoliopsida</taxon>
        <taxon>eudicotyledons</taxon>
        <taxon>Gunneridae</taxon>
        <taxon>Pentapetalae</taxon>
        <taxon>asterids</taxon>
        <taxon>lamiids</taxon>
        <taxon>Solanales</taxon>
        <taxon>Solanaceae</taxon>
        <taxon>Solanoideae</taxon>
        <taxon>Hyoscyameae</taxon>
        <taxon>Anisodus</taxon>
    </lineage>
</organism>
<dbReference type="InterPro" id="IPR000048">
    <property type="entry name" value="IQ_motif_EF-hand-BS"/>
</dbReference>
<gene>
    <name evidence="4" type="ORF">RND71_015475</name>
</gene>